<dbReference type="FunFam" id="1.10.472.10:FF:000091">
    <property type="entry name" value="putative cyclin-B3-1 isoform X3"/>
    <property type="match status" value="1"/>
</dbReference>
<dbReference type="InterPro" id="IPR006671">
    <property type="entry name" value="Cyclin_N"/>
</dbReference>
<dbReference type="Pfam" id="PF02984">
    <property type="entry name" value="Cyclin_C"/>
    <property type="match status" value="1"/>
</dbReference>
<evidence type="ECO:0000259" key="8">
    <source>
        <dbReference type="SMART" id="SM01332"/>
    </source>
</evidence>
<dbReference type="OrthoDB" id="5590282at2759"/>
<feature type="domain" description="Cyclin-like" evidence="7">
    <location>
        <begin position="532"/>
        <end position="614"/>
    </location>
</feature>
<evidence type="ECO:0000256" key="5">
    <source>
        <dbReference type="RuleBase" id="RU000383"/>
    </source>
</evidence>
<sequence>MVDVKGKSSTLSSHGNSKRVGVETLQIYAENDKVNSIHAQCQRKSHSFSKGIPQTIASDSKGALKTMDKSKSRRDISVEINVGRKVLADVSNLRGNLLRTEVHDSSKLLVSMDASTRTRSSLSSNRCTGKVRENLRQAVGGYSTLKRESKDLKVYVDDLRSKGQGRGNDVNTDGRRYARNPLPPTRKSLSKWVKEVDTSDKKETDENLGNGNGTYVFPVKPKVCRKVIPQVSNTRSFLRRNRVSDGFIIMPSKSQPKVEVQGFSRKPVQPNVTATHRVSSTKMILKSKRTSGLNKSTSVAAISCRTKDEVVKVLSENRALIVPRGQPAQRVLPSDRDSNIDANMSDINVRRKSDRRKSFTSSLMARSKLLEEHGGVMKQDSLPRIYDDCNHLEVAEYVDEIYHYYWITEAMNQSLQNYMAIQNEITPQMRGILINWLIEVHLKFNLMQETLYLTITLLDSYLSLVTIKKKEMQLVGLTALLLASKYEDFWHPRVLDLINISAEAYTRDQMLGMERAILKKLKFRLNAPTPYVFMLKFLRAAQSDTKLEHLAFYLVELCLVEYEALKFKPSLLCASAIYVARCTLQKTPAWTSLLRSHARYDELQIRDCAEMVLKFHKVARTTMLKVTFEKYQKLDYSVVASIKPLNELPLLS</sequence>
<accession>A0A2R6QT56</accession>
<dbReference type="Gene3D" id="1.10.472.10">
    <property type="entry name" value="Cyclin-like"/>
    <property type="match status" value="2"/>
</dbReference>
<evidence type="ECO:0000259" key="7">
    <source>
        <dbReference type="SMART" id="SM00385"/>
    </source>
</evidence>
<proteinExistence type="inferred from homology"/>
<dbReference type="InterPro" id="IPR013763">
    <property type="entry name" value="Cyclin-like_dom"/>
</dbReference>
<gene>
    <name evidence="9" type="ORF">CEY00_Acc14887</name>
</gene>
<dbReference type="Gramene" id="PSS14290">
    <property type="protein sequence ID" value="PSS14290"/>
    <property type="gene ID" value="CEY00_Acc14887"/>
</dbReference>
<reference evidence="10" key="2">
    <citation type="journal article" date="2018" name="BMC Genomics">
        <title>A manually annotated Actinidia chinensis var. chinensis (kiwifruit) genome highlights the challenges associated with draft genomes and gene prediction in plants.</title>
        <authorList>
            <person name="Pilkington S.M."/>
            <person name="Crowhurst R."/>
            <person name="Hilario E."/>
            <person name="Nardozza S."/>
            <person name="Fraser L."/>
            <person name="Peng Y."/>
            <person name="Gunaseelan K."/>
            <person name="Simpson R."/>
            <person name="Tahir J."/>
            <person name="Deroles S.C."/>
            <person name="Templeton K."/>
            <person name="Luo Z."/>
            <person name="Davy M."/>
            <person name="Cheng C."/>
            <person name="McNeilage M."/>
            <person name="Scaglione D."/>
            <person name="Liu Y."/>
            <person name="Zhang Q."/>
            <person name="Datson P."/>
            <person name="De Silva N."/>
            <person name="Gardiner S.E."/>
            <person name="Bassett H."/>
            <person name="Chagne D."/>
            <person name="McCallum J."/>
            <person name="Dzierzon H."/>
            <person name="Deng C."/>
            <person name="Wang Y.Y."/>
            <person name="Barron L."/>
            <person name="Manako K."/>
            <person name="Bowen J."/>
            <person name="Foster T.M."/>
            <person name="Erridge Z.A."/>
            <person name="Tiffin H."/>
            <person name="Waite C.N."/>
            <person name="Davies K.M."/>
            <person name="Grierson E.P."/>
            <person name="Laing W.A."/>
            <person name="Kirk R."/>
            <person name="Chen X."/>
            <person name="Wood M."/>
            <person name="Montefiori M."/>
            <person name="Brummell D.A."/>
            <person name="Schwinn K.E."/>
            <person name="Catanach A."/>
            <person name="Fullerton C."/>
            <person name="Li D."/>
            <person name="Meiyalaghan S."/>
            <person name="Nieuwenhuizen N."/>
            <person name="Read N."/>
            <person name="Prakash R."/>
            <person name="Hunter D."/>
            <person name="Zhang H."/>
            <person name="McKenzie M."/>
            <person name="Knabel M."/>
            <person name="Harris A."/>
            <person name="Allan A.C."/>
            <person name="Gleave A."/>
            <person name="Chen A."/>
            <person name="Janssen B.J."/>
            <person name="Plunkett B."/>
            <person name="Ampomah-Dwamena C."/>
            <person name="Voogd C."/>
            <person name="Leif D."/>
            <person name="Lafferty D."/>
            <person name="Souleyre E.J.F."/>
            <person name="Varkonyi-Gasic E."/>
            <person name="Gambi F."/>
            <person name="Hanley J."/>
            <person name="Yao J.L."/>
            <person name="Cheung J."/>
            <person name="David K.M."/>
            <person name="Warren B."/>
            <person name="Marsh K."/>
            <person name="Snowden K.C."/>
            <person name="Lin-Wang K."/>
            <person name="Brian L."/>
            <person name="Martinez-Sanchez M."/>
            <person name="Wang M."/>
            <person name="Ileperuma N."/>
            <person name="Macnee N."/>
            <person name="Campin R."/>
            <person name="McAtee P."/>
            <person name="Drummond R.S.M."/>
            <person name="Espley R.V."/>
            <person name="Ireland H.S."/>
            <person name="Wu R."/>
            <person name="Atkinson R.G."/>
            <person name="Karunairetnam S."/>
            <person name="Bulley S."/>
            <person name="Chunkath S."/>
            <person name="Hanley Z."/>
            <person name="Storey R."/>
            <person name="Thrimawithana A.H."/>
            <person name="Thomson S."/>
            <person name="David C."/>
            <person name="Testolin R."/>
            <person name="Huang H."/>
            <person name="Hellens R.P."/>
            <person name="Schaffer R.J."/>
        </authorList>
    </citation>
    <scope>NUCLEOTIDE SEQUENCE [LARGE SCALE GENOMIC DNA]</scope>
    <source>
        <strain evidence="10">cv. Red5</strain>
    </source>
</reference>
<keyword evidence="10" id="KW-1185">Reference proteome</keyword>
<evidence type="ECO:0000313" key="9">
    <source>
        <dbReference type="EMBL" id="PSS14290.1"/>
    </source>
</evidence>
<feature type="region of interest" description="Disordered" evidence="6">
    <location>
        <begin position="161"/>
        <end position="209"/>
    </location>
</feature>
<dbReference type="SUPFAM" id="SSF47954">
    <property type="entry name" value="Cyclin-like"/>
    <property type="match status" value="2"/>
</dbReference>
<dbReference type="OMA" id="NEMQMIG"/>
<dbReference type="EMBL" id="NKQK01000013">
    <property type="protein sequence ID" value="PSS14290.1"/>
    <property type="molecule type" value="Genomic_DNA"/>
</dbReference>
<evidence type="ECO:0000256" key="6">
    <source>
        <dbReference type="SAM" id="MobiDB-lite"/>
    </source>
</evidence>
<dbReference type="InParanoid" id="A0A2R6QT56"/>
<dbReference type="PANTHER" id="PTHR10177">
    <property type="entry name" value="CYCLINS"/>
    <property type="match status" value="1"/>
</dbReference>
<dbReference type="InterPro" id="IPR036915">
    <property type="entry name" value="Cyclin-like_sf"/>
</dbReference>
<organism evidence="9 10">
    <name type="scientific">Actinidia chinensis var. chinensis</name>
    <name type="common">Chinese soft-hair kiwi</name>
    <dbReference type="NCBI Taxonomy" id="1590841"/>
    <lineage>
        <taxon>Eukaryota</taxon>
        <taxon>Viridiplantae</taxon>
        <taxon>Streptophyta</taxon>
        <taxon>Embryophyta</taxon>
        <taxon>Tracheophyta</taxon>
        <taxon>Spermatophyta</taxon>
        <taxon>Magnoliopsida</taxon>
        <taxon>eudicotyledons</taxon>
        <taxon>Gunneridae</taxon>
        <taxon>Pentapetalae</taxon>
        <taxon>asterids</taxon>
        <taxon>Ericales</taxon>
        <taxon>Actinidiaceae</taxon>
        <taxon>Actinidia</taxon>
    </lineage>
</organism>
<feature type="domain" description="Cyclin C-terminal" evidence="8">
    <location>
        <begin position="528"/>
        <end position="645"/>
    </location>
</feature>
<keyword evidence="4" id="KW-0131">Cell cycle</keyword>
<dbReference type="Proteomes" id="UP000241394">
    <property type="component" value="Chromosome LG13"/>
</dbReference>
<dbReference type="STRING" id="1590841.A0A2R6QT56"/>
<evidence type="ECO:0000256" key="1">
    <source>
        <dbReference type="ARBA" id="ARBA00006955"/>
    </source>
</evidence>
<dbReference type="FunFam" id="1.10.472.10:FF:000057">
    <property type="entry name" value="Cyclin N-terminal domain containing 2"/>
    <property type="match status" value="1"/>
</dbReference>
<dbReference type="CDD" id="cd20507">
    <property type="entry name" value="CYCLIN_CCNB1-like_rpt1"/>
    <property type="match status" value="1"/>
</dbReference>
<reference evidence="9 10" key="1">
    <citation type="submission" date="2017-07" db="EMBL/GenBank/DDBJ databases">
        <title>An improved, manually edited Actinidia chinensis var. chinensis (kiwifruit) genome highlights the challenges associated with draft genomes and gene prediction in plants.</title>
        <authorList>
            <person name="Pilkington S."/>
            <person name="Crowhurst R."/>
            <person name="Hilario E."/>
            <person name="Nardozza S."/>
            <person name="Fraser L."/>
            <person name="Peng Y."/>
            <person name="Gunaseelan K."/>
            <person name="Simpson R."/>
            <person name="Tahir J."/>
            <person name="Deroles S."/>
            <person name="Templeton K."/>
            <person name="Luo Z."/>
            <person name="Davy M."/>
            <person name="Cheng C."/>
            <person name="Mcneilage M."/>
            <person name="Scaglione D."/>
            <person name="Liu Y."/>
            <person name="Zhang Q."/>
            <person name="Datson P."/>
            <person name="De Silva N."/>
            <person name="Gardiner S."/>
            <person name="Bassett H."/>
            <person name="Chagne D."/>
            <person name="Mccallum J."/>
            <person name="Dzierzon H."/>
            <person name="Deng C."/>
            <person name="Wang Y.-Y."/>
            <person name="Barron N."/>
            <person name="Manako K."/>
            <person name="Bowen J."/>
            <person name="Foster T."/>
            <person name="Erridge Z."/>
            <person name="Tiffin H."/>
            <person name="Waite C."/>
            <person name="Davies K."/>
            <person name="Grierson E."/>
            <person name="Laing W."/>
            <person name="Kirk R."/>
            <person name="Chen X."/>
            <person name="Wood M."/>
            <person name="Montefiori M."/>
            <person name="Brummell D."/>
            <person name="Schwinn K."/>
            <person name="Catanach A."/>
            <person name="Fullerton C."/>
            <person name="Li D."/>
            <person name="Meiyalaghan S."/>
            <person name="Nieuwenhuizen N."/>
            <person name="Read N."/>
            <person name="Prakash R."/>
            <person name="Hunter D."/>
            <person name="Zhang H."/>
            <person name="Mckenzie M."/>
            <person name="Knabel M."/>
            <person name="Harris A."/>
            <person name="Allan A."/>
            <person name="Chen A."/>
            <person name="Janssen B."/>
            <person name="Plunkett B."/>
            <person name="Dwamena C."/>
            <person name="Voogd C."/>
            <person name="Leif D."/>
            <person name="Lafferty D."/>
            <person name="Souleyre E."/>
            <person name="Varkonyi-Gasic E."/>
            <person name="Gambi F."/>
            <person name="Hanley J."/>
            <person name="Yao J.-L."/>
            <person name="Cheung J."/>
            <person name="David K."/>
            <person name="Warren B."/>
            <person name="Marsh K."/>
            <person name="Snowden K."/>
            <person name="Lin-Wang K."/>
            <person name="Brian L."/>
            <person name="Martinez-Sanchez M."/>
            <person name="Wang M."/>
            <person name="Ileperuma N."/>
            <person name="Macnee N."/>
            <person name="Campin R."/>
            <person name="Mcatee P."/>
            <person name="Drummond R."/>
            <person name="Espley R."/>
            <person name="Ireland H."/>
            <person name="Wu R."/>
            <person name="Atkinson R."/>
            <person name="Karunairetnam S."/>
            <person name="Bulley S."/>
            <person name="Chunkath S."/>
            <person name="Hanley Z."/>
            <person name="Storey R."/>
            <person name="Thrimawithana A."/>
            <person name="Thomson S."/>
            <person name="David C."/>
            <person name="Testolin R."/>
        </authorList>
    </citation>
    <scope>NUCLEOTIDE SEQUENCE [LARGE SCALE GENOMIC DNA]</scope>
    <source>
        <strain evidence="10">cv. Red5</strain>
        <tissue evidence="9">Young leaf</tissue>
    </source>
</reference>
<comment type="similarity">
    <text evidence="1">Belongs to the cyclin family. Cyclin AB subfamily.</text>
</comment>
<feature type="compositionally biased region" description="Basic and acidic residues" evidence="6">
    <location>
        <begin position="192"/>
        <end position="205"/>
    </location>
</feature>
<dbReference type="InterPro" id="IPR004367">
    <property type="entry name" value="Cyclin_C-dom"/>
</dbReference>
<dbReference type="FunCoup" id="A0A2R6QT56">
    <property type="interactions" value="1059"/>
</dbReference>
<dbReference type="InterPro" id="IPR039361">
    <property type="entry name" value="Cyclin"/>
</dbReference>
<feature type="domain" description="Cyclin-like" evidence="7">
    <location>
        <begin position="435"/>
        <end position="519"/>
    </location>
</feature>
<evidence type="ECO:0000256" key="2">
    <source>
        <dbReference type="ARBA" id="ARBA00022618"/>
    </source>
</evidence>
<protein>
    <submittedName>
        <fullName evidence="9">Cyclin-B3-1 like</fullName>
    </submittedName>
</protein>
<comment type="caution">
    <text evidence="9">The sequence shown here is derived from an EMBL/GenBank/DDBJ whole genome shotgun (WGS) entry which is preliminary data.</text>
</comment>
<dbReference type="GO" id="GO:0051301">
    <property type="term" value="P:cell division"/>
    <property type="evidence" value="ECO:0007669"/>
    <property type="project" value="UniProtKB-KW"/>
</dbReference>
<evidence type="ECO:0000256" key="4">
    <source>
        <dbReference type="ARBA" id="ARBA00023306"/>
    </source>
</evidence>
<name>A0A2R6QT56_ACTCC</name>
<dbReference type="Pfam" id="PF00134">
    <property type="entry name" value="Cyclin_N"/>
    <property type="match status" value="1"/>
</dbReference>
<keyword evidence="3 5" id="KW-0195">Cyclin</keyword>
<keyword evidence="2" id="KW-0132">Cell division</keyword>
<dbReference type="SMART" id="SM01332">
    <property type="entry name" value="Cyclin_C"/>
    <property type="match status" value="1"/>
</dbReference>
<dbReference type="SMART" id="SM00385">
    <property type="entry name" value="CYCLIN"/>
    <property type="match status" value="2"/>
</dbReference>
<dbReference type="AlphaFoldDB" id="A0A2R6QT56"/>
<evidence type="ECO:0000313" key="10">
    <source>
        <dbReference type="Proteomes" id="UP000241394"/>
    </source>
</evidence>
<evidence type="ECO:0000256" key="3">
    <source>
        <dbReference type="ARBA" id="ARBA00023127"/>
    </source>
</evidence>